<evidence type="ECO:0000313" key="4">
    <source>
        <dbReference type="Proteomes" id="UP000008909"/>
    </source>
</evidence>
<dbReference type="Proteomes" id="UP000008909">
    <property type="component" value="Unassembled WGS sequence"/>
</dbReference>
<protein>
    <submittedName>
        <fullName evidence="3">Polyglutamine-binding protein 1</fullName>
    </submittedName>
</protein>
<feature type="compositionally biased region" description="Basic residues" evidence="1">
    <location>
        <begin position="254"/>
        <end position="263"/>
    </location>
</feature>
<feature type="compositionally biased region" description="Polar residues" evidence="1">
    <location>
        <begin position="425"/>
        <end position="438"/>
    </location>
</feature>
<keyword evidence="4" id="KW-1185">Reference proteome</keyword>
<feature type="compositionally biased region" description="Basic and acidic residues" evidence="1">
    <location>
        <begin position="201"/>
        <end position="213"/>
    </location>
</feature>
<dbReference type="PROSITE" id="PS50020">
    <property type="entry name" value="WW_DOMAIN_2"/>
    <property type="match status" value="1"/>
</dbReference>
<name>G7Y4T4_CLOSI</name>
<dbReference type="SUPFAM" id="SSF51045">
    <property type="entry name" value="WW domain"/>
    <property type="match status" value="1"/>
</dbReference>
<feature type="compositionally biased region" description="Basic and acidic residues" evidence="1">
    <location>
        <begin position="379"/>
        <end position="398"/>
    </location>
</feature>
<evidence type="ECO:0000256" key="1">
    <source>
        <dbReference type="SAM" id="MobiDB-lite"/>
    </source>
</evidence>
<dbReference type="AlphaFoldDB" id="G7Y4T4"/>
<feature type="compositionally biased region" description="Polar residues" evidence="1">
    <location>
        <begin position="328"/>
        <end position="344"/>
    </location>
</feature>
<dbReference type="InterPro" id="IPR036020">
    <property type="entry name" value="WW_dom_sf"/>
</dbReference>
<feature type="domain" description="WW" evidence="2">
    <location>
        <begin position="129"/>
        <end position="163"/>
    </location>
</feature>
<evidence type="ECO:0000313" key="3">
    <source>
        <dbReference type="EMBL" id="GAA47970.1"/>
    </source>
</evidence>
<reference evidence="3" key="1">
    <citation type="journal article" date="2011" name="Genome Biol.">
        <title>The draft genome of the carcinogenic human liver fluke Clonorchis sinensis.</title>
        <authorList>
            <person name="Wang X."/>
            <person name="Chen W."/>
            <person name="Huang Y."/>
            <person name="Sun J."/>
            <person name="Men J."/>
            <person name="Liu H."/>
            <person name="Luo F."/>
            <person name="Guo L."/>
            <person name="Lv X."/>
            <person name="Deng C."/>
            <person name="Zhou C."/>
            <person name="Fan Y."/>
            <person name="Li X."/>
            <person name="Huang L."/>
            <person name="Hu Y."/>
            <person name="Liang C."/>
            <person name="Hu X."/>
            <person name="Xu J."/>
            <person name="Yu X."/>
        </authorList>
    </citation>
    <scope>NUCLEOTIDE SEQUENCE [LARGE SCALE GENOMIC DNA]</scope>
    <source>
        <strain evidence="3">Henan</strain>
    </source>
</reference>
<dbReference type="Gene3D" id="2.20.70.10">
    <property type="match status" value="1"/>
</dbReference>
<evidence type="ECO:0000259" key="2">
    <source>
        <dbReference type="PROSITE" id="PS50020"/>
    </source>
</evidence>
<gene>
    <name evidence="3" type="ORF">CLF_101027</name>
</gene>
<feature type="compositionally biased region" description="Acidic residues" evidence="1">
    <location>
        <begin position="214"/>
        <end position="240"/>
    </location>
</feature>
<proteinExistence type="predicted"/>
<organism evidence="3 4">
    <name type="scientific">Clonorchis sinensis</name>
    <name type="common">Chinese liver fluke</name>
    <dbReference type="NCBI Taxonomy" id="79923"/>
    <lineage>
        <taxon>Eukaryota</taxon>
        <taxon>Metazoa</taxon>
        <taxon>Spiralia</taxon>
        <taxon>Lophotrochozoa</taxon>
        <taxon>Platyhelminthes</taxon>
        <taxon>Trematoda</taxon>
        <taxon>Digenea</taxon>
        <taxon>Opisthorchiida</taxon>
        <taxon>Opisthorchiata</taxon>
        <taxon>Opisthorchiidae</taxon>
        <taxon>Clonorchis</taxon>
    </lineage>
</organism>
<reference key="2">
    <citation type="submission" date="2011-10" db="EMBL/GenBank/DDBJ databases">
        <title>The genome and transcriptome sequence of Clonorchis sinensis provide insights into the carcinogenic liver fluke.</title>
        <authorList>
            <person name="Wang X."/>
            <person name="Huang Y."/>
            <person name="Chen W."/>
            <person name="Liu H."/>
            <person name="Guo L."/>
            <person name="Chen Y."/>
            <person name="Luo F."/>
            <person name="Zhou W."/>
            <person name="Sun J."/>
            <person name="Mao Q."/>
            <person name="Liang P."/>
            <person name="Zhou C."/>
            <person name="Tian Y."/>
            <person name="Men J."/>
            <person name="Lv X."/>
            <person name="Huang L."/>
            <person name="Zhou J."/>
            <person name="Hu Y."/>
            <person name="Li R."/>
            <person name="Zhang F."/>
            <person name="Lei H."/>
            <person name="Li X."/>
            <person name="Hu X."/>
            <person name="Liang C."/>
            <person name="Xu J."/>
            <person name="Wu Z."/>
            <person name="Yu X."/>
        </authorList>
    </citation>
    <scope>NUCLEOTIDE SEQUENCE</scope>
    <source>
        <strain>Henan</strain>
    </source>
</reference>
<sequence length="481" mass="53740">MPLPAALLARLKKRGIISSEQNDEGMLNTTFLRLFVPEEVFAENYDEETEPVTAPASHEKPQTLGKTLNMISPGPVIENGILVYECADCPNRQNVYHRCKPYCFERYGRQKFSADMRWIRLKNRMLRRYPLPSHWIEVGDPVTGRFYYWNTKTDDVCWLSPLHPRAKITQPGDIVLANTLRERDAARAAAGAITAAVLNAEKKRSDQRDRNSDEEGGEDYEDEEEDDEDEVSGSDRDSDEGASSRRGRDSDRRREHREHRRSRSPVGSDEDPTRRRNRSQRWDSRRVEPDEEQTDRLAGPGDRTGTSQSQATEDADEESPDGVPLPSDFTSNNSAPAQGVTPSLISVPPSNFLSMPPPPPYYAVNQPPMDRLPDGANTARKDQRRPVPSRFDRGGRPSERRRKAIESGPLDPMDPASYGEAPRGSWSSGLEVTGTTPVAKTGADVTASGPLYQQRPYPNPGAVLRANAAAAREAARDDDDE</sequence>
<accession>G7Y4T4</accession>
<feature type="region of interest" description="Disordered" evidence="1">
    <location>
        <begin position="201"/>
        <end position="481"/>
    </location>
</feature>
<dbReference type="EMBL" id="DF142863">
    <property type="protein sequence ID" value="GAA47970.1"/>
    <property type="molecule type" value="Genomic_DNA"/>
</dbReference>
<feature type="compositionally biased region" description="Basic and acidic residues" evidence="1">
    <location>
        <begin position="242"/>
        <end position="253"/>
    </location>
</feature>
<dbReference type="SMART" id="SM00456">
    <property type="entry name" value="WW"/>
    <property type="match status" value="1"/>
</dbReference>
<dbReference type="InterPro" id="IPR001202">
    <property type="entry name" value="WW_dom"/>
</dbReference>
<dbReference type="Gene3D" id="3.40.30.10">
    <property type="entry name" value="Glutaredoxin"/>
    <property type="match status" value="1"/>
</dbReference>